<keyword evidence="2" id="KW-1185">Reference proteome</keyword>
<dbReference type="SUPFAM" id="SSF117396">
    <property type="entry name" value="TM1631-like"/>
    <property type="match status" value="1"/>
</dbReference>
<reference evidence="1" key="1">
    <citation type="journal article" date="2020" name="Int. J. Syst. Evol. Microbiol.">
        <title>Aquipluma nitroreducens gen. nov. sp. nov., a novel facultatively anaerobic bacterium isolated from a freshwater lake.</title>
        <authorList>
            <person name="Watanabe M."/>
            <person name="Kojima H."/>
            <person name="Fukui M."/>
        </authorList>
    </citation>
    <scope>NUCLEOTIDE SEQUENCE</scope>
    <source>
        <strain evidence="1">MeG22</strain>
    </source>
</reference>
<dbReference type="KEGG" id="anf:AQPE_3673"/>
<evidence type="ECO:0000313" key="2">
    <source>
        <dbReference type="Proteomes" id="UP001193389"/>
    </source>
</evidence>
<organism evidence="1 2">
    <name type="scientific">Aquipluma nitroreducens</name>
    <dbReference type="NCBI Taxonomy" id="2010828"/>
    <lineage>
        <taxon>Bacteria</taxon>
        <taxon>Pseudomonadati</taxon>
        <taxon>Bacteroidota</taxon>
        <taxon>Bacteroidia</taxon>
        <taxon>Marinilabiliales</taxon>
        <taxon>Prolixibacteraceae</taxon>
        <taxon>Aquipluma</taxon>
    </lineage>
</organism>
<evidence type="ECO:0000313" key="1">
    <source>
        <dbReference type="EMBL" id="BBE19488.1"/>
    </source>
</evidence>
<dbReference type="InterPro" id="IPR002763">
    <property type="entry name" value="DUF72"/>
</dbReference>
<name>A0A5K7SD45_9BACT</name>
<accession>A0A5K7SD45</accession>
<dbReference type="PANTHER" id="PTHR30348">
    <property type="entry name" value="UNCHARACTERIZED PROTEIN YECE"/>
    <property type="match status" value="1"/>
</dbReference>
<gene>
    <name evidence="1" type="ORF">AQPE_3673</name>
</gene>
<dbReference type="Pfam" id="PF01904">
    <property type="entry name" value="DUF72"/>
    <property type="match status" value="1"/>
</dbReference>
<evidence type="ECO:0008006" key="3">
    <source>
        <dbReference type="Google" id="ProtNLM"/>
    </source>
</evidence>
<dbReference type="PANTHER" id="PTHR30348:SF9">
    <property type="entry name" value="UPF0759 PROTEIN YECE"/>
    <property type="match status" value="1"/>
</dbReference>
<sequence>MKFGQSENPEFIDFRLPADDQQTTEILKQNDTTKPLSIYVGCAKWNKTDLKNFYPRGTKDELTYYSRQFNSIELNATFYSMPGRDQVITWKDKAPDNFRFFPKITQSISHMRRLNDVQALTTEYCDNISNFEEKLGMVFLQLHDNFKYKNYDRLVSFIENFPRAIPLAVELRNTEWFNDKAVSEEVYSLFEKHQVTNIVVDTAGRRDLLHVRLTTPKVFVRYVGANNPQSDRERLDDWANRLKIWVDQGIRDIYFFVHQNIELESPFLSAYFIEKLNKQFGTNLQIPKLISPKEDTAPTLGF</sequence>
<dbReference type="AlphaFoldDB" id="A0A5K7SD45"/>
<dbReference type="EMBL" id="AP018694">
    <property type="protein sequence ID" value="BBE19488.1"/>
    <property type="molecule type" value="Genomic_DNA"/>
</dbReference>
<dbReference type="Gene3D" id="3.20.20.410">
    <property type="entry name" value="Protein of unknown function UPF0759"/>
    <property type="match status" value="1"/>
</dbReference>
<dbReference type="Proteomes" id="UP001193389">
    <property type="component" value="Chromosome"/>
</dbReference>
<dbReference type="InterPro" id="IPR036520">
    <property type="entry name" value="UPF0759_sf"/>
</dbReference>
<proteinExistence type="predicted"/>
<protein>
    <recommendedName>
        <fullName evidence="3">DUF72 domain-containing protein</fullName>
    </recommendedName>
</protein>
<dbReference type="RefSeq" id="WP_318347729.1">
    <property type="nucleotide sequence ID" value="NZ_AP018694.1"/>
</dbReference>